<dbReference type="SMART" id="SM00220">
    <property type="entry name" value="S_TKc"/>
    <property type="match status" value="1"/>
</dbReference>
<dbReference type="EMBL" id="JAVDVW010000002">
    <property type="protein sequence ID" value="MDR7099679.1"/>
    <property type="molecule type" value="Genomic_DNA"/>
</dbReference>
<dbReference type="PANTHER" id="PTHR43289:SF6">
    <property type="entry name" value="SERINE_THREONINE-PROTEIN KINASE NEKL-3"/>
    <property type="match status" value="1"/>
</dbReference>
<feature type="domain" description="Protein kinase" evidence="5">
    <location>
        <begin position="59"/>
        <end position="318"/>
    </location>
</feature>
<evidence type="ECO:0000313" key="6">
    <source>
        <dbReference type="EMBL" id="MDR7099679.1"/>
    </source>
</evidence>
<sequence>MNEGDARRNATTRWWLNPALARLAFGETQATHATRSTFPPAAILEIDLSDPAQREFGDYELIDVAGRGGMGVVYRARQRDLDREVALKLLSSGDWADEEFVENFRREAKNAAFLQHPNIVVVHEMGEHAGLIYYAMQLVRGRSLSQRLDHDGPLPPREAARMLRTVAEAVDYAHRLGVLHLDLKPGNILINEDGEPLVADFGLARRLEQALVNESIAGTPSYMAPEQAQVNGPELSPATDVWGLGAVLYEMLTGHPPFEANDTADILRLLHDGEIRRPSRYARIPAELEAICLHCLQREPTRRYASARALADDLGRFLEGRAVSVLPLNVFQRVGRWMRRDPRLATAAGGAVLLLVAGLLATTQQWRRAEGNAEVARKQLWSQRSDKAWSSIVEGGLLDALAPLAQNLIEQEAAGARDATAISRARIGSLLAQSPALIGVFDAHAPIFTLALADDGSWVAAGSDDGAVRLIEVPSGRVRWTTQTRDATHFMVQALHVGELWKATDGRHLLGARPAPDIVAYPSGGNQLLFDLQTGALWTPADPDFRDATFSPDGGFALIRTNGLRTRLVHVPDGRPVSPWRSFDAGNPLWLLAPLGRHVAAATGGGGRKIELWAPETLQARFKFEFEEARMVRSWIFTPDARFLVLGHRDGQISLVDTRSGVLTPLQPQRPASVGWMRISRDGAWLAASYEDGHALVWDLQRRELLSEPVPLGTGLFSIEIDSASRTLFSRDEAEAEVWRIPETPGPALRLYRRPGLPTTRYGRSNAWAPQSGLLAAGTLTGEIRVWRTHQEQPLPWLGPPQPSETAFDGRHVVAVDGNHVRVMDALSRHAAGPRIDLPQPVGFALLLGDGRTLVANTGRTLHVIDWQRGMARMAPIVLQNSPVRLLATPDGAVLITSEIIRSGHRSRARIASYGIKDGKRLGSIELDAPLHGMRLSSDGRDLLAWRFGELHVFDARTLVRQRSMQRFGPDQLATRRALYASNGPIEVTDPDAFWGKQIMDVDVDRASGLVWVLLGEYELKCVRYADGMMVREQKVPVGQASRVEAATKGAFVLSEDQGLLRFNASDGLRSLARSGDDVTIGVLARSGDGRRLAVSTGHGAMLFDAASGQWLTPPLQLIDDPQDPPLQLALDQRGENLLVQSLARRFVVRLTSEERAPTDVVRLASLWRPVDALNPVSPAVTGPAAGPDPHQVDPGVASMAPFPAPTRSQTALRPNEPRFVDLRPRCNFHADGKFEALDERILSRSLPRGRQTLLGHDFWIDCGVAASLASLNEPYPDRVDEIAIGMRRFAALDVLLTGRTTTPGFAAVPYALVELHYRDGSVAKLPIHSRSEVWAFWHDGTDLPEQPLAYLSQLAYTTGYIARLYAVHLENPHPEREVQSLALAASDYAWSSPLVLAITLENGVAGGAASASSSPGLATSRTGAR</sequence>
<dbReference type="SUPFAM" id="SSF50969">
    <property type="entry name" value="YVTN repeat-like/Quinoprotein amine dehydrogenase"/>
    <property type="match status" value="1"/>
</dbReference>
<dbReference type="Gene3D" id="3.30.200.20">
    <property type="entry name" value="Phosphorylase Kinase, domain 1"/>
    <property type="match status" value="1"/>
</dbReference>
<keyword evidence="3" id="KW-0418">Kinase</keyword>
<dbReference type="RefSeq" id="WP_310054026.1">
    <property type="nucleotide sequence ID" value="NZ_JAVDVW010000002.1"/>
</dbReference>
<proteinExistence type="predicted"/>
<name>A0ABU1VQC8_9GAMM</name>
<dbReference type="InterPro" id="IPR011044">
    <property type="entry name" value="Quino_amine_DH_bsu"/>
</dbReference>
<reference evidence="6 7" key="1">
    <citation type="submission" date="2023-07" db="EMBL/GenBank/DDBJ databases">
        <title>Sorghum-associated microbial communities from plants grown in Nebraska, USA.</title>
        <authorList>
            <person name="Schachtman D."/>
        </authorList>
    </citation>
    <scope>NUCLEOTIDE SEQUENCE [LARGE SCALE GENOMIC DNA]</scope>
    <source>
        <strain evidence="6 7">BE187</strain>
    </source>
</reference>
<gene>
    <name evidence="6" type="ORF">J2X04_002060</name>
</gene>
<dbReference type="InterPro" id="IPR011009">
    <property type="entry name" value="Kinase-like_dom_sf"/>
</dbReference>
<dbReference type="PANTHER" id="PTHR43289">
    <property type="entry name" value="MITOGEN-ACTIVATED PROTEIN KINASE KINASE KINASE 20-RELATED"/>
    <property type="match status" value="1"/>
</dbReference>
<keyword evidence="7" id="KW-1185">Reference proteome</keyword>
<dbReference type="Pfam" id="PF00069">
    <property type="entry name" value="Pkinase"/>
    <property type="match status" value="1"/>
</dbReference>
<evidence type="ECO:0000256" key="3">
    <source>
        <dbReference type="ARBA" id="ARBA00022777"/>
    </source>
</evidence>
<dbReference type="SUPFAM" id="SSF56112">
    <property type="entry name" value="Protein kinase-like (PK-like)"/>
    <property type="match status" value="1"/>
</dbReference>
<dbReference type="Proteomes" id="UP001267878">
    <property type="component" value="Unassembled WGS sequence"/>
</dbReference>
<dbReference type="InterPro" id="IPR011047">
    <property type="entry name" value="Quinoprotein_ADH-like_sf"/>
</dbReference>
<dbReference type="InterPro" id="IPR008271">
    <property type="entry name" value="Ser/Thr_kinase_AS"/>
</dbReference>
<evidence type="ECO:0000259" key="5">
    <source>
        <dbReference type="PROSITE" id="PS50011"/>
    </source>
</evidence>
<dbReference type="Gene3D" id="1.10.510.10">
    <property type="entry name" value="Transferase(Phosphotransferase) domain 1"/>
    <property type="match status" value="1"/>
</dbReference>
<evidence type="ECO:0000256" key="4">
    <source>
        <dbReference type="ARBA" id="ARBA00022840"/>
    </source>
</evidence>
<accession>A0ABU1VQC8</accession>
<dbReference type="Pfam" id="PF00400">
    <property type="entry name" value="WD40"/>
    <property type="match status" value="2"/>
</dbReference>
<evidence type="ECO:0000313" key="7">
    <source>
        <dbReference type="Proteomes" id="UP001267878"/>
    </source>
</evidence>
<dbReference type="Gene3D" id="2.130.10.10">
    <property type="entry name" value="YVTN repeat-like/Quinoprotein amine dehydrogenase"/>
    <property type="match status" value="3"/>
</dbReference>
<keyword evidence="4" id="KW-0067">ATP-binding</keyword>
<organism evidence="6 7">
    <name type="scientific">Agrilutibacter niabensis</name>
    <dbReference type="NCBI Taxonomy" id="380628"/>
    <lineage>
        <taxon>Bacteria</taxon>
        <taxon>Pseudomonadati</taxon>
        <taxon>Pseudomonadota</taxon>
        <taxon>Gammaproteobacteria</taxon>
        <taxon>Lysobacterales</taxon>
        <taxon>Lysobacteraceae</taxon>
        <taxon>Agrilutibacter</taxon>
    </lineage>
</organism>
<keyword evidence="2" id="KW-0547">Nucleotide-binding</keyword>
<dbReference type="InterPro" id="IPR001680">
    <property type="entry name" value="WD40_rpt"/>
</dbReference>
<evidence type="ECO:0000256" key="1">
    <source>
        <dbReference type="ARBA" id="ARBA00022679"/>
    </source>
</evidence>
<dbReference type="PROSITE" id="PS50011">
    <property type="entry name" value="PROTEIN_KINASE_DOM"/>
    <property type="match status" value="1"/>
</dbReference>
<dbReference type="SUPFAM" id="SSF50998">
    <property type="entry name" value="Quinoprotein alcohol dehydrogenase-like"/>
    <property type="match status" value="1"/>
</dbReference>
<dbReference type="PROSITE" id="PS00108">
    <property type="entry name" value="PROTEIN_KINASE_ST"/>
    <property type="match status" value="1"/>
</dbReference>
<keyword evidence="1" id="KW-0808">Transferase</keyword>
<dbReference type="InterPro" id="IPR000719">
    <property type="entry name" value="Prot_kinase_dom"/>
</dbReference>
<dbReference type="InterPro" id="IPR015943">
    <property type="entry name" value="WD40/YVTN_repeat-like_dom_sf"/>
</dbReference>
<comment type="caution">
    <text evidence="6">The sequence shown here is derived from an EMBL/GenBank/DDBJ whole genome shotgun (WGS) entry which is preliminary data.</text>
</comment>
<dbReference type="CDD" id="cd14014">
    <property type="entry name" value="STKc_PknB_like"/>
    <property type="match status" value="1"/>
</dbReference>
<evidence type="ECO:0000256" key="2">
    <source>
        <dbReference type="ARBA" id="ARBA00022741"/>
    </source>
</evidence>
<dbReference type="SMART" id="SM00320">
    <property type="entry name" value="WD40"/>
    <property type="match status" value="4"/>
</dbReference>
<protein>
    <submittedName>
        <fullName evidence="6">WD40 repeat protein</fullName>
    </submittedName>
</protein>